<evidence type="ECO:0000259" key="7">
    <source>
        <dbReference type="PROSITE" id="PS51918"/>
    </source>
</evidence>
<feature type="domain" description="Radical SAM core" evidence="7">
    <location>
        <begin position="1"/>
        <end position="235"/>
    </location>
</feature>
<evidence type="ECO:0000256" key="3">
    <source>
        <dbReference type="ARBA" id="ARBA00022691"/>
    </source>
</evidence>
<dbReference type="SFLD" id="SFLDG01086">
    <property type="entry name" value="elongater_protein-like"/>
    <property type="match status" value="1"/>
</dbReference>
<dbReference type="Pfam" id="PF16199">
    <property type="entry name" value="Radical_SAM_C"/>
    <property type="match status" value="1"/>
</dbReference>
<dbReference type="Gene3D" id="3.80.30.20">
    <property type="entry name" value="tm_1862 like domain"/>
    <property type="match status" value="1"/>
</dbReference>
<keyword evidence="6" id="KW-0411">Iron-sulfur</keyword>
<dbReference type="SFLD" id="SFLDS00029">
    <property type="entry name" value="Radical_SAM"/>
    <property type="match status" value="1"/>
</dbReference>
<dbReference type="InterPro" id="IPR039661">
    <property type="entry name" value="ELP3"/>
</dbReference>
<keyword evidence="3" id="KW-0949">S-adenosyl-L-methionine</keyword>
<dbReference type="RefSeq" id="WP_282003112.1">
    <property type="nucleotide sequence ID" value="NZ_AP027151.1"/>
</dbReference>
<sequence length="344" mass="36208">MRSPIVPFFIAHQGCPQRCIFCDQRAIAGSGGELPASGELLARIERYARSAALPLEIAFFGGTFTSLPREEQERLLAPLQPLRAAGTVGAIRVSTRPDALDPETVALLGGMGVTVVELGIQSMDDRVLAAAGRGHTAADVARAFTLLRAGGIAVGAQLMPGLPGDSADLALDSLQRVLALAPAMLRIYPTLVLAGTRLAERYREGSYIPLSLDEAVALCAAMLLECRKRGVPVIRLGLQATAELATPGRVLAGPWHPAFRQVVEGELWYALLERLTGGLVSGTAVAVNCPPGRVSDVVGQKRGNLDRLRVRRGIAVTRVTANNSLPPHGLAVVHPGGHLAGALF</sequence>
<dbReference type="EMBL" id="AP027151">
    <property type="protein sequence ID" value="BDV42572.1"/>
    <property type="molecule type" value="Genomic_DNA"/>
</dbReference>
<keyword evidence="2" id="KW-0004">4Fe-4S</keyword>
<gene>
    <name evidence="8" type="ORF">GURASL_14950</name>
</gene>
<dbReference type="Pfam" id="PF04055">
    <property type="entry name" value="Radical_SAM"/>
    <property type="match status" value="1"/>
</dbReference>
<dbReference type="SFLD" id="SFLDG01082">
    <property type="entry name" value="B12-binding_domain_containing"/>
    <property type="match status" value="1"/>
</dbReference>
<dbReference type="InterPro" id="IPR032432">
    <property type="entry name" value="Radical_SAM_C"/>
</dbReference>
<dbReference type="PANTHER" id="PTHR11135">
    <property type="entry name" value="HISTONE ACETYLTRANSFERASE-RELATED"/>
    <property type="match status" value="1"/>
</dbReference>
<evidence type="ECO:0000256" key="5">
    <source>
        <dbReference type="ARBA" id="ARBA00023004"/>
    </source>
</evidence>
<evidence type="ECO:0000256" key="1">
    <source>
        <dbReference type="ARBA" id="ARBA00001966"/>
    </source>
</evidence>
<dbReference type="PANTHER" id="PTHR11135:SF0">
    <property type="entry name" value="ELONGATOR COMPLEX PROTEIN 3"/>
    <property type="match status" value="1"/>
</dbReference>
<protein>
    <submittedName>
        <fullName evidence="8">Radical SAM protein</fullName>
    </submittedName>
</protein>
<keyword evidence="4" id="KW-0479">Metal-binding</keyword>
<proteinExistence type="predicted"/>
<evidence type="ECO:0000256" key="6">
    <source>
        <dbReference type="ARBA" id="ARBA00023014"/>
    </source>
</evidence>
<evidence type="ECO:0000256" key="2">
    <source>
        <dbReference type="ARBA" id="ARBA00022485"/>
    </source>
</evidence>
<comment type="cofactor">
    <cofactor evidence="1">
        <name>[4Fe-4S] cluster</name>
        <dbReference type="ChEBI" id="CHEBI:49883"/>
    </cofactor>
</comment>
<dbReference type="InterPro" id="IPR023404">
    <property type="entry name" value="rSAM_horseshoe"/>
</dbReference>
<evidence type="ECO:0000313" key="9">
    <source>
        <dbReference type="Proteomes" id="UP001317705"/>
    </source>
</evidence>
<dbReference type="InterPro" id="IPR006638">
    <property type="entry name" value="Elp3/MiaA/NifB-like_rSAM"/>
</dbReference>
<dbReference type="Proteomes" id="UP001317705">
    <property type="component" value="Chromosome"/>
</dbReference>
<name>A0ABN6VT21_9BACT</name>
<dbReference type="InterPro" id="IPR058240">
    <property type="entry name" value="rSAM_sf"/>
</dbReference>
<accession>A0ABN6VT21</accession>
<dbReference type="SMART" id="SM00729">
    <property type="entry name" value="Elp3"/>
    <property type="match status" value="1"/>
</dbReference>
<dbReference type="InterPro" id="IPR007197">
    <property type="entry name" value="rSAM"/>
</dbReference>
<keyword evidence="5" id="KW-0408">Iron</keyword>
<evidence type="ECO:0000313" key="8">
    <source>
        <dbReference type="EMBL" id="BDV42572.1"/>
    </source>
</evidence>
<reference evidence="8 9" key="1">
    <citation type="submission" date="2022-12" db="EMBL/GenBank/DDBJ databases">
        <title>Polyphasic characterization of Geotalea uranireducens NIT-SL11 newly isolated from a complex of sewage sludge and microbially reduced graphene oxide.</title>
        <authorList>
            <person name="Xie L."/>
            <person name="Yoshida N."/>
            <person name="Meng L."/>
        </authorList>
    </citation>
    <scope>NUCLEOTIDE SEQUENCE [LARGE SCALE GENOMIC DNA]</scope>
    <source>
        <strain evidence="8 9">NIT-SL11</strain>
    </source>
</reference>
<organism evidence="8 9">
    <name type="scientific">Geotalea uraniireducens</name>
    <dbReference type="NCBI Taxonomy" id="351604"/>
    <lineage>
        <taxon>Bacteria</taxon>
        <taxon>Pseudomonadati</taxon>
        <taxon>Thermodesulfobacteriota</taxon>
        <taxon>Desulfuromonadia</taxon>
        <taxon>Geobacterales</taxon>
        <taxon>Geobacteraceae</taxon>
        <taxon>Geotalea</taxon>
    </lineage>
</organism>
<keyword evidence="9" id="KW-1185">Reference proteome</keyword>
<dbReference type="CDD" id="cd01335">
    <property type="entry name" value="Radical_SAM"/>
    <property type="match status" value="1"/>
</dbReference>
<dbReference type="SUPFAM" id="SSF102114">
    <property type="entry name" value="Radical SAM enzymes"/>
    <property type="match status" value="1"/>
</dbReference>
<evidence type="ECO:0000256" key="4">
    <source>
        <dbReference type="ARBA" id="ARBA00022723"/>
    </source>
</evidence>
<dbReference type="PROSITE" id="PS51918">
    <property type="entry name" value="RADICAL_SAM"/>
    <property type="match status" value="1"/>
</dbReference>